<comment type="pathway">
    <text evidence="1 15">Amino-acid biosynthesis; L-lysine biosynthesis via DAP pathway; LL-2,6-diaminopimelate from (S)-tetrahydrodipicolinate (succinylase route): step 3/3.</text>
</comment>
<dbReference type="InterPro" id="IPR001261">
    <property type="entry name" value="ArgE/DapE_CS"/>
</dbReference>
<dbReference type="EC" id="3.5.1.18" evidence="4 15"/>
<feature type="binding site" evidence="15">
    <location>
        <position position="106"/>
    </location>
    <ligand>
        <name>Zn(2+)</name>
        <dbReference type="ChEBI" id="CHEBI:29105"/>
        <label>2</label>
    </ligand>
</feature>
<dbReference type="GO" id="GO:0009089">
    <property type="term" value="P:lysine biosynthetic process via diaminopimelate"/>
    <property type="evidence" value="ECO:0007669"/>
    <property type="project" value="UniProtKB-UniRule"/>
</dbReference>
<dbReference type="GO" id="GO:0019877">
    <property type="term" value="P:diaminopimelate biosynthetic process"/>
    <property type="evidence" value="ECO:0007669"/>
    <property type="project" value="UniProtKB-UniRule"/>
</dbReference>
<dbReference type="PROSITE" id="PS00758">
    <property type="entry name" value="ARGE_DAPE_CPG2_1"/>
    <property type="match status" value="1"/>
</dbReference>
<proteinExistence type="inferred from homology"/>
<feature type="binding site" evidence="15">
    <location>
        <position position="69"/>
    </location>
    <ligand>
        <name>Zn(2+)</name>
        <dbReference type="ChEBI" id="CHEBI:29105"/>
        <label>1</label>
    </ligand>
</feature>
<evidence type="ECO:0000313" key="18">
    <source>
        <dbReference type="Proteomes" id="UP000250086"/>
    </source>
</evidence>
<dbReference type="EMBL" id="UAPV01000001">
    <property type="protein sequence ID" value="SPT70488.1"/>
    <property type="molecule type" value="Genomic_DNA"/>
</dbReference>
<dbReference type="InterPro" id="IPR011650">
    <property type="entry name" value="Peptidase_M20_dimer"/>
</dbReference>
<evidence type="ECO:0000259" key="16">
    <source>
        <dbReference type="Pfam" id="PF07687"/>
    </source>
</evidence>
<dbReference type="GO" id="GO:0008270">
    <property type="term" value="F:zinc ion binding"/>
    <property type="evidence" value="ECO:0007669"/>
    <property type="project" value="UniProtKB-UniRule"/>
</dbReference>
<dbReference type="Pfam" id="PF01546">
    <property type="entry name" value="Peptidase_M20"/>
    <property type="match status" value="1"/>
</dbReference>
<dbReference type="SUPFAM" id="SSF55031">
    <property type="entry name" value="Bacterial exopeptidase dimerisation domain"/>
    <property type="match status" value="1"/>
</dbReference>
<keyword evidence="18" id="KW-1185">Reference proteome</keyword>
<keyword evidence="8 15" id="KW-0378">Hydrolase</keyword>
<dbReference type="Pfam" id="PF07687">
    <property type="entry name" value="M20_dimer"/>
    <property type="match status" value="1"/>
</dbReference>
<evidence type="ECO:0000256" key="10">
    <source>
        <dbReference type="ARBA" id="ARBA00022915"/>
    </source>
</evidence>
<dbReference type="RefSeq" id="WP_113744554.1">
    <property type="nucleotide sequence ID" value="NZ_UAPU01000005.1"/>
</dbReference>
<dbReference type="InterPro" id="IPR050072">
    <property type="entry name" value="Peptidase_M20A"/>
</dbReference>
<evidence type="ECO:0000256" key="13">
    <source>
        <dbReference type="ARBA" id="ARBA00031891"/>
    </source>
</evidence>
<dbReference type="PANTHER" id="PTHR43808:SF31">
    <property type="entry name" value="N-ACETYL-L-CITRULLINE DEACETYLASE"/>
    <property type="match status" value="1"/>
</dbReference>
<dbReference type="GO" id="GO:0050897">
    <property type="term" value="F:cobalt ion binding"/>
    <property type="evidence" value="ECO:0007669"/>
    <property type="project" value="UniProtKB-UniRule"/>
</dbReference>
<dbReference type="UniPathway" id="UPA00034">
    <property type="reaction ID" value="UER00021"/>
</dbReference>
<feature type="binding site" evidence="15">
    <location>
        <position position="141"/>
    </location>
    <ligand>
        <name>Zn(2+)</name>
        <dbReference type="ChEBI" id="CHEBI:29105"/>
        <label>2</label>
    </ligand>
</feature>
<reference evidence="17 18" key="1">
    <citation type="submission" date="2018-06" db="EMBL/GenBank/DDBJ databases">
        <authorList>
            <consortium name="Pathogen Informatics"/>
            <person name="Doyle S."/>
        </authorList>
    </citation>
    <scope>NUCLEOTIDE SEQUENCE [LARGE SCALE GENOMIC DNA]</scope>
    <source>
        <strain evidence="17 18">NCTC13093</strain>
    </source>
</reference>
<evidence type="ECO:0000256" key="15">
    <source>
        <dbReference type="HAMAP-Rule" id="MF_01690"/>
    </source>
</evidence>
<keyword evidence="9 15" id="KW-0862">Zinc</keyword>
<evidence type="ECO:0000313" key="17">
    <source>
        <dbReference type="EMBL" id="SPT70488.1"/>
    </source>
</evidence>
<evidence type="ECO:0000256" key="11">
    <source>
        <dbReference type="ARBA" id="ARBA00023154"/>
    </source>
</evidence>
<sequence length="382" mass="41617">MQTYDPLSLTIELCKRRSVTPKDEGCQEVIASLLERQGFNIEYFEKDGTKNIYATLKNGAGPSLMFLGHTDVVPEGDLLKWDCDPYACVIKDYDGRPHLVARGSADMKGGDACMTLALCDFVKEHKDFKGSLSLLLTSNEEGDAKGGVPYVAQILKERNDIPDMCIVGEPSSSQVLGDTIKVGRRGSMTAHITVHGVQGHVAYPELVKNPVALANPLIEKLLEPLDEGNALFPPSSFQITNIKAGTGAENVVPGSLYFMCNWRFNNMQSPQSIQNTVSSYIKSLNLECDVEYVVNGLPFACDADSTLTQCVEASIQEITGLKATLSSAGGTSDGRFIAPLGTSVLEFGVCNGTIHKVNERVATEDLYTLKQIYQRCLEKLFL</sequence>
<dbReference type="InterPro" id="IPR002933">
    <property type="entry name" value="Peptidase_M20"/>
</dbReference>
<dbReference type="HAMAP" id="MF_01690">
    <property type="entry name" value="DapE"/>
    <property type="match status" value="1"/>
</dbReference>
<feature type="binding site" evidence="15">
    <location>
        <position position="355"/>
    </location>
    <ligand>
        <name>Zn(2+)</name>
        <dbReference type="ChEBI" id="CHEBI:29105"/>
        <label>2</label>
    </ligand>
</feature>
<evidence type="ECO:0000256" key="3">
    <source>
        <dbReference type="ARBA" id="ARBA00011738"/>
    </source>
</evidence>
<comment type="catalytic activity">
    <reaction evidence="14 15">
        <text>N-succinyl-(2S,6S)-2,6-diaminopimelate + H2O = (2S,6S)-2,6-diaminopimelate + succinate</text>
        <dbReference type="Rhea" id="RHEA:22608"/>
        <dbReference type="ChEBI" id="CHEBI:15377"/>
        <dbReference type="ChEBI" id="CHEBI:30031"/>
        <dbReference type="ChEBI" id="CHEBI:57609"/>
        <dbReference type="ChEBI" id="CHEBI:58087"/>
        <dbReference type="EC" id="3.5.1.18"/>
    </reaction>
</comment>
<gene>
    <name evidence="15 17" type="primary">dapE</name>
    <name evidence="17" type="ORF">NCTC13093_01904</name>
</gene>
<evidence type="ECO:0000256" key="5">
    <source>
        <dbReference type="ARBA" id="ARBA00022391"/>
    </source>
</evidence>
<evidence type="ECO:0000256" key="4">
    <source>
        <dbReference type="ARBA" id="ARBA00011921"/>
    </source>
</evidence>
<comment type="cofactor">
    <cofactor evidence="15">
        <name>Zn(2+)</name>
        <dbReference type="ChEBI" id="CHEBI:29105"/>
    </cofactor>
    <cofactor evidence="15">
        <name>Co(2+)</name>
        <dbReference type="ChEBI" id="CHEBI:48828"/>
    </cofactor>
    <text evidence="15">Binds 2 Zn(2+) or Co(2+) ions per subunit.</text>
</comment>
<dbReference type="NCBIfam" id="TIGR01246">
    <property type="entry name" value="dapE_proteo"/>
    <property type="match status" value="1"/>
</dbReference>
<comment type="function">
    <text evidence="15">Catalyzes the hydrolysis of N-succinyl-L,L-diaminopimelic acid (SDAP), forming succinate and LL-2,6-diaminopimelate (DAP), an intermediate involved in the bacterial biosynthesis of lysine and meso-diaminopimelic acid, an essential component of bacterial cell walls.</text>
</comment>
<evidence type="ECO:0000256" key="7">
    <source>
        <dbReference type="ARBA" id="ARBA00022723"/>
    </source>
</evidence>
<keyword evidence="6 15" id="KW-0028">Amino-acid biosynthesis</keyword>
<dbReference type="Gene3D" id="3.40.630.10">
    <property type="entry name" value="Zn peptidases"/>
    <property type="match status" value="2"/>
</dbReference>
<evidence type="ECO:0000256" key="14">
    <source>
        <dbReference type="ARBA" id="ARBA00051301"/>
    </source>
</evidence>
<dbReference type="InterPro" id="IPR005941">
    <property type="entry name" value="DapE_proteobac"/>
</dbReference>
<feature type="domain" description="Peptidase M20 dimerisation" evidence="16">
    <location>
        <begin position="182"/>
        <end position="285"/>
    </location>
</feature>
<comment type="similarity">
    <text evidence="2 15">Belongs to the peptidase M20A family. DapE subfamily.</text>
</comment>
<feature type="active site" evidence="15">
    <location>
        <position position="71"/>
    </location>
</feature>
<keyword evidence="7 15" id="KW-0479">Metal-binding</keyword>
<dbReference type="OrthoDB" id="9809784at2"/>
<dbReference type="NCBIfam" id="NF009557">
    <property type="entry name" value="PRK13009.1"/>
    <property type="match status" value="1"/>
</dbReference>
<feature type="binding site" evidence="15">
    <location>
        <position position="169"/>
    </location>
    <ligand>
        <name>Zn(2+)</name>
        <dbReference type="ChEBI" id="CHEBI:29105"/>
        <label>1</label>
    </ligand>
</feature>
<dbReference type="AlphaFoldDB" id="A0A2X0VLX1"/>
<evidence type="ECO:0000256" key="8">
    <source>
        <dbReference type="ARBA" id="ARBA00022801"/>
    </source>
</evidence>
<evidence type="ECO:0000256" key="9">
    <source>
        <dbReference type="ARBA" id="ARBA00022833"/>
    </source>
</evidence>
<keyword evidence="12 15" id="KW-0170">Cobalt</keyword>
<evidence type="ECO:0000256" key="1">
    <source>
        <dbReference type="ARBA" id="ARBA00005130"/>
    </source>
</evidence>
<dbReference type="GO" id="GO:0009014">
    <property type="term" value="F:succinyl-diaminopimelate desuccinylase activity"/>
    <property type="evidence" value="ECO:0007669"/>
    <property type="project" value="UniProtKB-UniRule"/>
</dbReference>
<feature type="active site" description="Proton acceptor" evidence="15">
    <location>
        <position position="140"/>
    </location>
</feature>
<feature type="binding site" evidence="15">
    <location>
        <position position="106"/>
    </location>
    <ligand>
        <name>Zn(2+)</name>
        <dbReference type="ChEBI" id="CHEBI:29105"/>
        <label>1</label>
    </ligand>
</feature>
<evidence type="ECO:0000256" key="2">
    <source>
        <dbReference type="ARBA" id="ARBA00006746"/>
    </source>
</evidence>
<evidence type="ECO:0000256" key="6">
    <source>
        <dbReference type="ARBA" id="ARBA00022605"/>
    </source>
</evidence>
<dbReference type="GO" id="GO:0006526">
    <property type="term" value="P:L-arginine biosynthetic process"/>
    <property type="evidence" value="ECO:0007669"/>
    <property type="project" value="TreeGrafter"/>
</dbReference>
<dbReference type="InterPro" id="IPR036264">
    <property type="entry name" value="Bact_exopeptidase_dim_dom"/>
</dbReference>
<dbReference type="Proteomes" id="UP000250086">
    <property type="component" value="Unassembled WGS sequence"/>
</dbReference>
<dbReference type="PANTHER" id="PTHR43808">
    <property type="entry name" value="ACETYLORNITHINE DEACETYLASE"/>
    <property type="match status" value="1"/>
</dbReference>
<keyword evidence="11 15" id="KW-0457">Lysine biosynthesis</keyword>
<name>A0A2X0VLX1_9GAMM</name>
<protein>
    <recommendedName>
        <fullName evidence="5 15">Succinyl-diaminopimelate desuccinylase</fullName>
        <shortName evidence="15">SDAP desuccinylase</shortName>
        <ecNumber evidence="4 15">3.5.1.18</ecNumber>
    </recommendedName>
    <alternativeName>
        <fullName evidence="13 15">N-succinyl-LL-2,6-diaminoheptanedioate amidohydrolase</fullName>
    </alternativeName>
</protein>
<evidence type="ECO:0000256" key="12">
    <source>
        <dbReference type="ARBA" id="ARBA00023285"/>
    </source>
</evidence>
<keyword evidence="10 15" id="KW-0220">Diaminopimelate biosynthesis</keyword>
<organism evidence="17 18">
    <name type="scientific">Anaerobiospirillum thomasii</name>
    <dbReference type="NCBI Taxonomy" id="179995"/>
    <lineage>
        <taxon>Bacteria</taxon>
        <taxon>Pseudomonadati</taxon>
        <taxon>Pseudomonadota</taxon>
        <taxon>Gammaproteobacteria</taxon>
        <taxon>Aeromonadales</taxon>
        <taxon>Succinivibrionaceae</taxon>
        <taxon>Anaerobiospirillum</taxon>
    </lineage>
</organism>
<dbReference type="SUPFAM" id="SSF53187">
    <property type="entry name" value="Zn-dependent exopeptidases"/>
    <property type="match status" value="1"/>
</dbReference>
<dbReference type="GO" id="GO:0008777">
    <property type="term" value="F:acetylornithine deacetylase activity"/>
    <property type="evidence" value="ECO:0007669"/>
    <property type="project" value="TreeGrafter"/>
</dbReference>
<comment type="subunit">
    <text evidence="3 15">Homodimer.</text>
</comment>
<accession>A0A2X0VLX1</accession>